<reference evidence="3" key="1">
    <citation type="submission" date="2021-03" db="EMBL/GenBank/DDBJ databases">
        <title>Description of Psychrosphaera ytuae sp. nov. isolated from deep sea sediment of South China Sea.</title>
        <authorList>
            <person name="Zhang J."/>
            <person name="Xu X.-D."/>
        </authorList>
    </citation>
    <scope>NUCLEOTIDE SEQUENCE</scope>
    <source>
        <strain evidence="3">MTZ26</strain>
    </source>
</reference>
<evidence type="ECO:0000313" key="3">
    <source>
        <dbReference type="EMBL" id="QTH65212.1"/>
    </source>
</evidence>
<dbReference type="SUPFAM" id="SSF52540">
    <property type="entry name" value="P-loop containing nucleoside triphosphate hydrolases"/>
    <property type="match status" value="1"/>
</dbReference>
<organism evidence="3 4">
    <name type="scientific">Psychrosphaera ytuae</name>
    <dbReference type="NCBI Taxonomy" id="2820710"/>
    <lineage>
        <taxon>Bacteria</taxon>
        <taxon>Pseudomonadati</taxon>
        <taxon>Pseudomonadota</taxon>
        <taxon>Gammaproteobacteria</taxon>
        <taxon>Alteromonadales</taxon>
        <taxon>Pseudoalteromonadaceae</taxon>
        <taxon>Psychrosphaera</taxon>
    </lineage>
</organism>
<feature type="region of interest" description="Disordered" evidence="1">
    <location>
        <begin position="327"/>
        <end position="351"/>
    </location>
</feature>
<protein>
    <recommendedName>
        <fullName evidence="2">SPOR domain-containing protein</fullName>
    </recommendedName>
</protein>
<sequence>MLAIDGTTGVGKTTVLEELLTACLPEANKCYLTAAASLNEIQIRSRIIEQLFGNVLYDPEKSLLNTFLEFNHQTPLLVAIDNGHFLPGQIIGELLQVVAELKKRGYHMVVLVTFDKAQSKTLASIDSALISHYTVPTLSYNESYQLLTRYFDDVPSSNNVKVKRWIESANGIPIQLLAYDQANQSGLGQIPPLNLKLWGAVLVVVSLLFALGNYFYRTSNTDPNSGPTAITELVNKAKDSVTAKTWSKPEVQKQIELQPKKVNVASAADIFDVIYGAEQNQLTAEQAEMTPIEAETPTFAEKKGQEVTITGESLEEIEQKAFDESVVETKEQSSSTDVEEVPVQDIGPEPEVKDTSVQNIIPSVAGYNIDNQALMALPSDKYVLQLTAVSTESILEQYLNSKRLDGELTRIYKIKRNNSDWWVVTYGVFDSISAARETAKTVDNNAWAKSVSVIQQQIAVYQQTLSQ</sequence>
<dbReference type="InterPro" id="IPR007730">
    <property type="entry name" value="SPOR-like_dom"/>
</dbReference>
<dbReference type="RefSeq" id="WP_208833247.1">
    <property type="nucleotide sequence ID" value="NZ_CP072110.1"/>
</dbReference>
<keyword evidence="4" id="KW-1185">Reference proteome</keyword>
<accession>A0A975DDL6</accession>
<dbReference type="Gene3D" id="3.30.70.1070">
    <property type="entry name" value="Sporulation related repeat"/>
    <property type="match status" value="1"/>
</dbReference>
<evidence type="ECO:0000259" key="2">
    <source>
        <dbReference type="PROSITE" id="PS51724"/>
    </source>
</evidence>
<dbReference type="EMBL" id="CP072110">
    <property type="protein sequence ID" value="QTH65212.1"/>
    <property type="molecule type" value="Genomic_DNA"/>
</dbReference>
<dbReference type="PROSITE" id="PS51724">
    <property type="entry name" value="SPOR"/>
    <property type="match status" value="1"/>
</dbReference>
<evidence type="ECO:0000313" key="4">
    <source>
        <dbReference type="Proteomes" id="UP000682739"/>
    </source>
</evidence>
<dbReference type="GO" id="GO:0016887">
    <property type="term" value="F:ATP hydrolysis activity"/>
    <property type="evidence" value="ECO:0007669"/>
    <property type="project" value="InterPro"/>
</dbReference>
<dbReference type="InterPro" id="IPR049945">
    <property type="entry name" value="AAA_22"/>
</dbReference>
<dbReference type="Pfam" id="PF13401">
    <property type="entry name" value="AAA_22"/>
    <property type="match status" value="1"/>
</dbReference>
<name>A0A975DDL6_9GAMM</name>
<gene>
    <name evidence="3" type="ORF">J1N51_07230</name>
</gene>
<feature type="domain" description="SPOR" evidence="2">
    <location>
        <begin position="376"/>
        <end position="455"/>
    </location>
</feature>
<dbReference type="Proteomes" id="UP000682739">
    <property type="component" value="Chromosome"/>
</dbReference>
<dbReference type="InterPro" id="IPR036680">
    <property type="entry name" value="SPOR-like_sf"/>
</dbReference>
<dbReference type="AlphaFoldDB" id="A0A975DDL6"/>
<evidence type="ECO:0000256" key="1">
    <source>
        <dbReference type="SAM" id="MobiDB-lite"/>
    </source>
</evidence>
<dbReference type="InterPro" id="IPR027417">
    <property type="entry name" value="P-loop_NTPase"/>
</dbReference>
<dbReference type="KEGG" id="psym:J1N51_07230"/>
<dbReference type="Pfam" id="PF05036">
    <property type="entry name" value="SPOR"/>
    <property type="match status" value="1"/>
</dbReference>
<proteinExistence type="predicted"/>
<dbReference type="GO" id="GO:0042834">
    <property type="term" value="F:peptidoglycan binding"/>
    <property type="evidence" value="ECO:0007669"/>
    <property type="project" value="InterPro"/>
</dbReference>